<comment type="caution">
    <text evidence="1">The sequence shown here is derived from an EMBL/GenBank/DDBJ whole genome shotgun (WGS) entry which is preliminary data.</text>
</comment>
<name>A0ACA9SGU3_9GLOM</name>
<proteinExistence type="predicted"/>
<dbReference type="Proteomes" id="UP000789920">
    <property type="component" value="Unassembled WGS sequence"/>
</dbReference>
<evidence type="ECO:0000313" key="1">
    <source>
        <dbReference type="EMBL" id="CAG8839444.1"/>
    </source>
</evidence>
<sequence length="61" mass="7067">DYRQPSVGLDKLFNTPDREPAIANSLIAALYSNEELNDEIYNETEVDHYLCEPNEKRAMIH</sequence>
<gene>
    <name evidence="1" type="ORF">RPERSI_LOCUS31050</name>
</gene>
<reference evidence="1" key="1">
    <citation type="submission" date="2021-06" db="EMBL/GenBank/DDBJ databases">
        <authorList>
            <person name="Kallberg Y."/>
            <person name="Tangrot J."/>
            <person name="Rosling A."/>
        </authorList>
    </citation>
    <scope>NUCLEOTIDE SEQUENCE</scope>
    <source>
        <strain evidence="1">MA461A</strain>
    </source>
</reference>
<keyword evidence="2" id="KW-1185">Reference proteome</keyword>
<feature type="non-terminal residue" evidence="1">
    <location>
        <position position="1"/>
    </location>
</feature>
<organism evidence="1 2">
    <name type="scientific">Racocetra persica</name>
    <dbReference type="NCBI Taxonomy" id="160502"/>
    <lineage>
        <taxon>Eukaryota</taxon>
        <taxon>Fungi</taxon>
        <taxon>Fungi incertae sedis</taxon>
        <taxon>Mucoromycota</taxon>
        <taxon>Glomeromycotina</taxon>
        <taxon>Glomeromycetes</taxon>
        <taxon>Diversisporales</taxon>
        <taxon>Gigasporaceae</taxon>
        <taxon>Racocetra</taxon>
    </lineage>
</organism>
<accession>A0ACA9SGU3</accession>
<evidence type="ECO:0000313" key="2">
    <source>
        <dbReference type="Proteomes" id="UP000789920"/>
    </source>
</evidence>
<protein>
    <submittedName>
        <fullName evidence="1">26198_t:CDS:1</fullName>
    </submittedName>
</protein>
<dbReference type="EMBL" id="CAJVQC010123605">
    <property type="protein sequence ID" value="CAG8839444.1"/>
    <property type="molecule type" value="Genomic_DNA"/>
</dbReference>